<sequence length="227" mass="24518">MTLSIVVPILGPPAAGKTTLTLALETDLRRRIFRLREHVPADALAAAASAASRVGWIDDSIVRPAVHNYLEQVCADDLVDTVLLDNFPGTAEQVSMLIDSVGAVAPQCVVEPLELAVDERTRRSRAKNRRVCYHCEKDPIADPRLPATAAAQSAWTCGRCGGQLHPRRGDAPSLFAARSRRHQSATDAIRAAFISAGYPVTTLDANPTPDTMAGYVEPMLISRRRTA</sequence>
<keyword evidence="2" id="KW-1185">Reference proteome</keyword>
<dbReference type="InterPro" id="IPR027417">
    <property type="entry name" value="P-loop_NTPase"/>
</dbReference>
<dbReference type="RefSeq" id="WP_068048505.1">
    <property type="nucleotide sequence ID" value="NZ_JAAXOO010000002.1"/>
</dbReference>
<dbReference type="Gene3D" id="3.40.50.300">
    <property type="entry name" value="P-loop containing nucleotide triphosphate hydrolases"/>
    <property type="match status" value="1"/>
</dbReference>
<accession>A0A846XAE8</accession>
<proteinExistence type="predicted"/>
<comment type="caution">
    <text evidence="1">The sequence shown here is derived from an EMBL/GenBank/DDBJ whole genome shotgun (WGS) entry which is preliminary data.</text>
</comment>
<dbReference type="SUPFAM" id="SSF52540">
    <property type="entry name" value="P-loop containing nucleoside triphosphate hydrolases"/>
    <property type="match status" value="1"/>
</dbReference>
<evidence type="ECO:0000313" key="2">
    <source>
        <dbReference type="Proteomes" id="UP000565715"/>
    </source>
</evidence>
<name>A0A846XAE8_9NOCA</name>
<organism evidence="1 2">
    <name type="scientific">Nocardia speluncae</name>
    <dbReference type="NCBI Taxonomy" id="419477"/>
    <lineage>
        <taxon>Bacteria</taxon>
        <taxon>Bacillati</taxon>
        <taxon>Actinomycetota</taxon>
        <taxon>Actinomycetes</taxon>
        <taxon>Mycobacteriales</taxon>
        <taxon>Nocardiaceae</taxon>
        <taxon>Nocardia</taxon>
    </lineage>
</organism>
<evidence type="ECO:0008006" key="3">
    <source>
        <dbReference type="Google" id="ProtNLM"/>
    </source>
</evidence>
<gene>
    <name evidence="1" type="ORF">HGA13_07860</name>
</gene>
<reference evidence="1 2" key="1">
    <citation type="submission" date="2020-04" db="EMBL/GenBank/DDBJ databases">
        <title>MicrobeNet Type strains.</title>
        <authorList>
            <person name="Nicholson A.C."/>
        </authorList>
    </citation>
    <scope>NUCLEOTIDE SEQUENCE [LARGE SCALE GENOMIC DNA]</scope>
    <source>
        <strain evidence="1 2">DSM 45078</strain>
    </source>
</reference>
<evidence type="ECO:0000313" key="1">
    <source>
        <dbReference type="EMBL" id="NKY32988.1"/>
    </source>
</evidence>
<dbReference type="EMBL" id="JAAXOO010000002">
    <property type="protein sequence ID" value="NKY32988.1"/>
    <property type="molecule type" value="Genomic_DNA"/>
</dbReference>
<protein>
    <recommendedName>
        <fullName evidence="3">Adenylate kinase</fullName>
    </recommendedName>
</protein>
<dbReference type="Proteomes" id="UP000565715">
    <property type="component" value="Unassembled WGS sequence"/>
</dbReference>
<dbReference type="AlphaFoldDB" id="A0A846XAE8"/>